<evidence type="ECO:0000256" key="1">
    <source>
        <dbReference type="ARBA" id="ARBA00022448"/>
    </source>
</evidence>
<protein>
    <submittedName>
        <fullName evidence="5">ATP-binding cassette domain-containing protein</fullName>
    </submittedName>
</protein>
<dbReference type="InterPro" id="IPR027417">
    <property type="entry name" value="P-loop_NTPase"/>
</dbReference>
<dbReference type="GO" id="GO:0005524">
    <property type="term" value="F:ATP binding"/>
    <property type="evidence" value="ECO:0007669"/>
    <property type="project" value="UniProtKB-KW"/>
</dbReference>
<dbReference type="Gene3D" id="3.40.50.300">
    <property type="entry name" value="P-loop containing nucleotide triphosphate hydrolases"/>
    <property type="match status" value="1"/>
</dbReference>
<evidence type="ECO:0000259" key="4">
    <source>
        <dbReference type="PROSITE" id="PS50893"/>
    </source>
</evidence>
<dbReference type="Proteomes" id="UP001172036">
    <property type="component" value="Unassembled WGS sequence"/>
</dbReference>
<evidence type="ECO:0000313" key="5">
    <source>
        <dbReference type="EMBL" id="MDO8167928.1"/>
    </source>
</evidence>
<proteinExistence type="predicted"/>
<dbReference type="CDD" id="cd03257">
    <property type="entry name" value="ABC_NikE_OppD_transporters"/>
    <property type="match status" value="1"/>
</dbReference>
<dbReference type="InterPro" id="IPR013563">
    <property type="entry name" value="Oligopep_ABC_C"/>
</dbReference>
<evidence type="ECO:0000256" key="3">
    <source>
        <dbReference type="ARBA" id="ARBA00022840"/>
    </source>
</evidence>
<organism evidence="5 6">
    <name type="scientific">Candidatus Phytoplasma melaleucae</name>
    <dbReference type="NCBI Taxonomy" id="2982630"/>
    <lineage>
        <taxon>Bacteria</taxon>
        <taxon>Bacillati</taxon>
        <taxon>Mycoplasmatota</taxon>
        <taxon>Mollicutes</taxon>
        <taxon>Acholeplasmatales</taxon>
        <taxon>Acholeplasmataceae</taxon>
        <taxon>Candidatus Phytoplasma</taxon>
    </lineage>
</organism>
<keyword evidence="6" id="KW-1185">Reference proteome</keyword>
<reference evidence="5 6" key="1">
    <citation type="journal article" date="2023" name="Int. J. Syst. Evol. Microbiol.">
        <title>The observation of taxonomic boundaries for the 16SrII and 16SrXXV phytoplasmas using genome-based delimitation.</title>
        <authorList>
            <person name="Rodrigues Jardim B."/>
            <person name="Tran-Nguyen L.T.T."/>
            <person name="Gambley C."/>
            <person name="Al-Sadi A.M."/>
            <person name="Al-Subhi A.M."/>
            <person name="Foissac X."/>
            <person name="Salar P."/>
            <person name="Cai H."/>
            <person name="Yang J.Y."/>
            <person name="Davis R."/>
            <person name="Jones L."/>
            <person name="Rodoni B."/>
            <person name="Constable F.E."/>
        </authorList>
    </citation>
    <scope>NUCLEOTIDE SEQUENCE [LARGE SCALE GENOMIC DNA]</scope>
    <source>
        <strain evidence="5">BAWM-155c</strain>
    </source>
</reference>
<evidence type="ECO:0000256" key="2">
    <source>
        <dbReference type="ARBA" id="ARBA00022741"/>
    </source>
</evidence>
<dbReference type="InterPro" id="IPR003593">
    <property type="entry name" value="AAA+_ATPase"/>
</dbReference>
<dbReference type="Pfam" id="PF08352">
    <property type="entry name" value="oligo_HPY"/>
    <property type="match status" value="1"/>
</dbReference>
<feature type="domain" description="ABC transporter" evidence="4">
    <location>
        <begin position="8"/>
        <end position="259"/>
    </location>
</feature>
<evidence type="ECO:0000313" key="6">
    <source>
        <dbReference type="Proteomes" id="UP001172036"/>
    </source>
</evidence>
<accession>A0ABT9DCU1</accession>
<dbReference type="PANTHER" id="PTHR43776">
    <property type="entry name" value="TRANSPORT ATP-BINDING PROTEIN"/>
    <property type="match status" value="1"/>
</dbReference>
<keyword evidence="2" id="KW-0547">Nucleotide-binding</keyword>
<keyword evidence="1" id="KW-0813">Transport</keyword>
<comment type="caution">
    <text evidence="5">The sequence shown here is derived from an EMBL/GenBank/DDBJ whole genome shotgun (WGS) entry which is preliminary data.</text>
</comment>
<keyword evidence="3 5" id="KW-0067">ATP-binding</keyword>
<dbReference type="RefSeq" id="WP_304515130.1">
    <property type="nucleotide sequence ID" value="NZ_JAOSID010000001.1"/>
</dbReference>
<dbReference type="InterPro" id="IPR017871">
    <property type="entry name" value="ABC_transporter-like_CS"/>
</dbReference>
<dbReference type="EMBL" id="JAOSID010000001">
    <property type="protein sequence ID" value="MDO8167928.1"/>
    <property type="molecule type" value="Genomic_DNA"/>
</dbReference>
<sequence>MEWPQTLLRVENLSKFFQINKKICKANNNINLSIFARETLSIIGESGSGKSTLGKLIIQLQKAQEGKIIYYQNLKNALELNQLNKKEVKVLRQDLQIIFQNSFSALNPKFKIKDIIGEGLIIHKKVKNYKDPSYEEQISDIMSKCGLHLDLMKRFPHELSGGQRQRVNIAKTLILKPKFVICDEIVSALDVTMQKQILDLLNDLKNKYDITYLFISHDLGVAHYISDRIGVMYEGHLVELAPKEKIFSNPLHPYTKKLLNAIPRIDSYSFNINLNDKMFTNNHITFGTSSENLNFYEYTPGHFVLCTLENNKEIK</sequence>
<dbReference type="PROSITE" id="PS50893">
    <property type="entry name" value="ABC_TRANSPORTER_2"/>
    <property type="match status" value="1"/>
</dbReference>
<dbReference type="SMART" id="SM00382">
    <property type="entry name" value="AAA"/>
    <property type="match status" value="1"/>
</dbReference>
<gene>
    <name evidence="5" type="ORF">OC680_00315</name>
</gene>
<dbReference type="InterPro" id="IPR003439">
    <property type="entry name" value="ABC_transporter-like_ATP-bd"/>
</dbReference>
<dbReference type="PROSITE" id="PS00211">
    <property type="entry name" value="ABC_TRANSPORTER_1"/>
    <property type="match status" value="1"/>
</dbReference>
<dbReference type="InterPro" id="IPR050319">
    <property type="entry name" value="ABC_transp_ATP-bind"/>
</dbReference>
<name>A0ABT9DCU1_9MOLU</name>
<dbReference type="Pfam" id="PF00005">
    <property type="entry name" value="ABC_tran"/>
    <property type="match status" value="1"/>
</dbReference>
<dbReference type="SUPFAM" id="SSF52540">
    <property type="entry name" value="P-loop containing nucleoside triphosphate hydrolases"/>
    <property type="match status" value="1"/>
</dbReference>